<protein>
    <submittedName>
        <fullName evidence="2">Divalent-cation tolerance protein CutA</fullName>
    </submittedName>
</protein>
<dbReference type="GO" id="GO:0005507">
    <property type="term" value="F:copper ion binding"/>
    <property type="evidence" value="ECO:0007669"/>
    <property type="project" value="TreeGrafter"/>
</dbReference>
<dbReference type="OrthoDB" id="37622at2"/>
<dbReference type="Pfam" id="PF03091">
    <property type="entry name" value="CutA1"/>
    <property type="match status" value="1"/>
</dbReference>
<accession>A0A3M2HXA2</accession>
<dbReference type="InterPro" id="IPR015867">
    <property type="entry name" value="N-reg_PII/ATP_PRibTrfase_C"/>
</dbReference>
<dbReference type="RefSeq" id="WP_122101628.1">
    <property type="nucleotide sequence ID" value="NZ_RFLY01000009.1"/>
</dbReference>
<dbReference type="GO" id="GO:0010038">
    <property type="term" value="P:response to metal ion"/>
    <property type="evidence" value="ECO:0007669"/>
    <property type="project" value="InterPro"/>
</dbReference>
<comment type="similarity">
    <text evidence="1">Belongs to the CutA family.</text>
</comment>
<keyword evidence="3" id="KW-1185">Reference proteome</keyword>
<sequence length="107" mass="11850">MSVLICLNTCPDRASAERIATALVEERLAACVNLVPGLLSTYRWQGKIARDDELLLIVKTTAERLDALRTRLVELHPHELPELLAVEASDGLAAYLDWVRAETRPAS</sequence>
<gene>
    <name evidence="2" type="ORF">EBB59_08035</name>
</gene>
<reference evidence="2 3" key="1">
    <citation type="submission" date="2018-10" db="EMBL/GenBank/DDBJ databases">
        <title>Proposal of Lysobacter pythonis sp. nov. isolated from royal pythons (Python regius).</title>
        <authorList>
            <person name="Hans-Juergen B."/>
            <person name="Huptas C."/>
            <person name="Sandra B."/>
            <person name="Igor L."/>
            <person name="Joachim S."/>
            <person name="Siegfried S."/>
            <person name="Mareike W."/>
            <person name="Peter K."/>
        </authorList>
    </citation>
    <scope>NUCLEOTIDE SEQUENCE [LARGE SCALE GENOMIC DNA]</scope>
    <source>
        <strain evidence="2 3">4284/11</strain>
    </source>
</reference>
<proteinExistence type="inferred from homology"/>
<evidence type="ECO:0000256" key="1">
    <source>
        <dbReference type="ARBA" id="ARBA00010169"/>
    </source>
</evidence>
<dbReference type="AlphaFoldDB" id="A0A3M2HXA2"/>
<name>A0A3M2HXA2_9GAMM</name>
<dbReference type="PANTHER" id="PTHR23419">
    <property type="entry name" value="DIVALENT CATION TOLERANCE CUTA-RELATED"/>
    <property type="match status" value="1"/>
</dbReference>
<dbReference type="SUPFAM" id="SSF54913">
    <property type="entry name" value="GlnB-like"/>
    <property type="match status" value="1"/>
</dbReference>
<evidence type="ECO:0000313" key="3">
    <source>
        <dbReference type="Proteomes" id="UP000275012"/>
    </source>
</evidence>
<organism evidence="2 3">
    <name type="scientific">Solilutibacter pythonis</name>
    <dbReference type="NCBI Taxonomy" id="2483112"/>
    <lineage>
        <taxon>Bacteria</taxon>
        <taxon>Pseudomonadati</taxon>
        <taxon>Pseudomonadota</taxon>
        <taxon>Gammaproteobacteria</taxon>
        <taxon>Lysobacterales</taxon>
        <taxon>Lysobacteraceae</taxon>
        <taxon>Solilutibacter</taxon>
    </lineage>
</organism>
<dbReference type="Proteomes" id="UP000275012">
    <property type="component" value="Unassembled WGS sequence"/>
</dbReference>
<dbReference type="InterPro" id="IPR011322">
    <property type="entry name" value="N-reg_PII-like_a/b"/>
</dbReference>
<comment type="caution">
    <text evidence="2">The sequence shown here is derived from an EMBL/GenBank/DDBJ whole genome shotgun (WGS) entry which is preliminary data.</text>
</comment>
<dbReference type="Gene3D" id="3.30.70.120">
    <property type="match status" value="1"/>
</dbReference>
<dbReference type="EMBL" id="RFLY01000009">
    <property type="protein sequence ID" value="RMH92895.1"/>
    <property type="molecule type" value="Genomic_DNA"/>
</dbReference>
<dbReference type="InterPro" id="IPR004323">
    <property type="entry name" value="Ion_tolerance_CutA"/>
</dbReference>
<evidence type="ECO:0000313" key="2">
    <source>
        <dbReference type="EMBL" id="RMH92895.1"/>
    </source>
</evidence>
<dbReference type="PANTHER" id="PTHR23419:SF8">
    <property type="entry name" value="FI09726P"/>
    <property type="match status" value="1"/>
</dbReference>